<name>A0A8S5PJ27_9CAUD</name>
<evidence type="ECO:0000313" key="1">
    <source>
        <dbReference type="EMBL" id="DAE06914.1"/>
    </source>
</evidence>
<proteinExistence type="predicted"/>
<reference evidence="1" key="1">
    <citation type="journal article" date="2021" name="Proc. Natl. Acad. Sci. U.S.A.">
        <title>A Catalog of Tens of Thousands of Viruses from Human Metagenomes Reveals Hidden Associations with Chronic Diseases.</title>
        <authorList>
            <person name="Tisza M.J."/>
            <person name="Buck C.B."/>
        </authorList>
    </citation>
    <scope>NUCLEOTIDE SEQUENCE</scope>
    <source>
        <strain evidence="1">CtL0q1</strain>
    </source>
</reference>
<accession>A0A8S5PJ27</accession>
<sequence length="74" mass="8745">MCNMNEKEDSIYYGDHELYNRDIQRKMMNDILLYIKNRGLTVDQASILLKDVLQELPLCSRIISVSEYDRISES</sequence>
<organism evidence="1">
    <name type="scientific">Siphoviridae sp. ctL0q1</name>
    <dbReference type="NCBI Taxonomy" id="2825449"/>
    <lineage>
        <taxon>Viruses</taxon>
        <taxon>Duplodnaviria</taxon>
        <taxon>Heunggongvirae</taxon>
        <taxon>Uroviricota</taxon>
        <taxon>Caudoviricetes</taxon>
    </lineage>
</organism>
<dbReference type="EMBL" id="BK015443">
    <property type="protein sequence ID" value="DAE06914.1"/>
    <property type="molecule type" value="Genomic_DNA"/>
</dbReference>
<protein>
    <submittedName>
        <fullName evidence="1">Uncharacterized protein</fullName>
    </submittedName>
</protein>